<dbReference type="PANTHER" id="PTHR42961">
    <property type="entry name" value="IRON-SULFUR PROTEIN NUBPL"/>
    <property type="match status" value="1"/>
</dbReference>
<comment type="function">
    <text evidence="8">Binds and transfers iron-sulfur (Fe-S) clusters to target apoproteins. Can hydrolyze ATP.</text>
</comment>
<dbReference type="InterPro" id="IPR044304">
    <property type="entry name" value="NUBPL-like"/>
</dbReference>
<comment type="similarity">
    <text evidence="1">In the N-terminal section; belongs to the MIP18 family.</text>
</comment>
<protein>
    <recommendedName>
        <fullName evidence="8">Iron-sulfur cluster carrier protein</fullName>
    </recommendedName>
</protein>
<evidence type="ECO:0000256" key="7">
    <source>
        <dbReference type="ARBA" id="ARBA00023014"/>
    </source>
</evidence>
<reference evidence="10 11" key="3">
    <citation type="submission" date="2020-02" db="EMBL/GenBank/DDBJ databases">
        <title>Flavobacterium profundi sp. nov., isolated from a deep-sea seamount.</title>
        <authorList>
            <person name="Zhang D.-C."/>
        </authorList>
    </citation>
    <scope>NUCLEOTIDE SEQUENCE [LARGE SCALE GENOMIC DNA]</scope>
    <source>
        <strain evidence="10 11">EC11</strain>
    </source>
</reference>
<reference evidence="11" key="1">
    <citation type="submission" date="2019-05" db="EMBL/GenBank/DDBJ databases">
        <title>Flavobacterium profundi sp. nov., isolated from a deep-sea seamount.</title>
        <authorList>
            <person name="Zhang D.-C."/>
        </authorList>
    </citation>
    <scope>NUCLEOTIDE SEQUENCE [LARGE SCALE GENOMIC DNA]</scope>
    <source>
        <strain evidence="11">EC11</strain>
    </source>
</reference>
<evidence type="ECO:0000256" key="3">
    <source>
        <dbReference type="ARBA" id="ARBA00022723"/>
    </source>
</evidence>
<dbReference type="Pfam" id="PF01883">
    <property type="entry name" value="FeS_assembly_P"/>
    <property type="match status" value="1"/>
</dbReference>
<dbReference type="HAMAP" id="MF_02040">
    <property type="entry name" value="Mrp_NBP35"/>
    <property type="match status" value="1"/>
</dbReference>
<dbReference type="GO" id="GO:0005524">
    <property type="term" value="F:ATP binding"/>
    <property type="evidence" value="ECO:0007669"/>
    <property type="project" value="UniProtKB-KW"/>
</dbReference>
<evidence type="ECO:0000313" key="10">
    <source>
        <dbReference type="EMBL" id="NHN27047.1"/>
    </source>
</evidence>
<dbReference type="EMBL" id="VEVQ02000010">
    <property type="protein sequence ID" value="NHN27047.1"/>
    <property type="molecule type" value="Genomic_DNA"/>
</dbReference>
<dbReference type="PANTHER" id="PTHR42961:SF2">
    <property type="entry name" value="IRON-SULFUR PROTEIN NUBPL"/>
    <property type="match status" value="1"/>
</dbReference>
<dbReference type="Proteomes" id="UP000817854">
    <property type="component" value="Unassembled WGS sequence"/>
</dbReference>
<dbReference type="Pfam" id="PF10609">
    <property type="entry name" value="ParA"/>
    <property type="match status" value="1"/>
</dbReference>
<comment type="subunit">
    <text evidence="8">Homodimer.</text>
</comment>
<evidence type="ECO:0000256" key="8">
    <source>
        <dbReference type="HAMAP-Rule" id="MF_02040"/>
    </source>
</evidence>
<dbReference type="Gene3D" id="3.40.50.300">
    <property type="entry name" value="P-loop containing nucleotide triphosphate hydrolases"/>
    <property type="match status" value="1"/>
</dbReference>
<dbReference type="InterPro" id="IPR002744">
    <property type="entry name" value="MIP18-like"/>
</dbReference>
<keyword evidence="7 8" id="KW-0411">Iron-sulfur</keyword>
<feature type="domain" description="MIP18 family-like" evidence="9">
    <location>
        <begin position="6"/>
        <end position="69"/>
    </location>
</feature>
<proteinExistence type="inferred from homology"/>
<evidence type="ECO:0000256" key="6">
    <source>
        <dbReference type="ARBA" id="ARBA00023004"/>
    </source>
</evidence>
<evidence type="ECO:0000259" key="9">
    <source>
        <dbReference type="Pfam" id="PF01883"/>
    </source>
</evidence>
<evidence type="ECO:0000256" key="1">
    <source>
        <dbReference type="ARBA" id="ARBA00007352"/>
    </source>
</evidence>
<dbReference type="SUPFAM" id="SSF117916">
    <property type="entry name" value="Fe-S cluster assembly (FSCA) domain-like"/>
    <property type="match status" value="1"/>
</dbReference>
<keyword evidence="11" id="KW-1185">Reference proteome</keyword>
<evidence type="ECO:0000313" key="11">
    <source>
        <dbReference type="Proteomes" id="UP000817854"/>
    </source>
</evidence>
<sequence>MKLDRKEILKALETITVAGEGKNMVESGVIQNVITFGDEVVVDVLLATPALHIKKRAEVDIMKVIHEKVYEKAKIKVNIKVEAPQKPESPNEIKGKAIPGISNIIAVSSGKGGVGKSTITANLAVTLANMGFKVGVLDADIYGPSMPIMFDVENEKPISVEIEGKSKMQPVQSYGVEILSIGFFTKPDQAVIWRGPMAAKALNQMIFDANWGEIDFMLIDLPPGTGDIHLSIMQSLPITGAVVVSTPQAVALADAKKGVSMFANESINVPVLGIIENMSYFTPEELPNNKYYIFGKEGARNLAADLNVPFLGEIPLVQSIREAGDYGRPAALQTATLLEKAFEDLARNVVQETVNRNDNLPATEAIKITTMAGCSAVKGK</sequence>
<accession>A0ABX0ITD2</accession>
<comment type="similarity">
    <text evidence="8">Belongs to the Mrp/NBP35 ATP-binding proteins family.</text>
</comment>
<reference evidence="10 11" key="2">
    <citation type="submission" date="2019-05" db="EMBL/GenBank/DDBJ databases">
        <authorList>
            <person name="Lianzixin W."/>
        </authorList>
    </citation>
    <scope>NUCLEOTIDE SEQUENCE [LARGE SCALE GENOMIC DNA]</scope>
    <source>
        <strain evidence="10 11">EC11</strain>
    </source>
</reference>
<evidence type="ECO:0000256" key="5">
    <source>
        <dbReference type="ARBA" id="ARBA00022840"/>
    </source>
</evidence>
<dbReference type="PROSITE" id="PS01215">
    <property type="entry name" value="MRP"/>
    <property type="match status" value="1"/>
</dbReference>
<dbReference type="InterPro" id="IPR034904">
    <property type="entry name" value="FSCA_dom_sf"/>
</dbReference>
<evidence type="ECO:0000256" key="2">
    <source>
        <dbReference type="ARBA" id="ARBA00008205"/>
    </source>
</evidence>
<name>A0ABX0ITD2_9FLAO</name>
<comment type="similarity">
    <text evidence="2">In the C-terminal section; belongs to the Mrp/NBP35 ATP-binding proteins family.</text>
</comment>
<dbReference type="RefSeq" id="WP_140963362.1">
    <property type="nucleotide sequence ID" value="NZ_VEVQ02000010.1"/>
</dbReference>
<keyword evidence="3 8" id="KW-0479">Metal-binding</keyword>
<dbReference type="CDD" id="cd02037">
    <property type="entry name" value="Mrp_NBP35"/>
    <property type="match status" value="1"/>
</dbReference>
<dbReference type="InterPro" id="IPR000808">
    <property type="entry name" value="Mrp-like_CS"/>
</dbReference>
<keyword evidence="5 8" id="KW-0067">ATP-binding</keyword>
<dbReference type="InterPro" id="IPR019591">
    <property type="entry name" value="Mrp/NBP35_ATP-bd"/>
</dbReference>
<comment type="caution">
    <text evidence="10">The sequence shown here is derived from an EMBL/GenBank/DDBJ whole genome shotgun (WGS) entry which is preliminary data.</text>
</comment>
<evidence type="ECO:0000256" key="4">
    <source>
        <dbReference type="ARBA" id="ARBA00022741"/>
    </source>
</evidence>
<keyword evidence="8" id="KW-0378">Hydrolase</keyword>
<gene>
    <name evidence="10" type="ORF">FIA58_015290</name>
</gene>
<dbReference type="SUPFAM" id="SSF52540">
    <property type="entry name" value="P-loop containing nucleoside triphosphate hydrolases"/>
    <property type="match status" value="1"/>
</dbReference>
<keyword evidence="6 8" id="KW-0408">Iron</keyword>
<keyword evidence="4 8" id="KW-0547">Nucleotide-binding</keyword>
<organism evidence="10 11">
    <name type="scientific">Flavobacterium jejuense</name>
    <dbReference type="NCBI Taxonomy" id="1544455"/>
    <lineage>
        <taxon>Bacteria</taxon>
        <taxon>Pseudomonadati</taxon>
        <taxon>Bacteroidota</taxon>
        <taxon>Flavobacteriia</taxon>
        <taxon>Flavobacteriales</taxon>
        <taxon>Flavobacteriaceae</taxon>
        <taxon>Flavobacterium</taxon>
    </lineage>
</organism>
<dbReference type="InterPro" id="IPR027417">
    <property type="entry name" value="P-loop_NTPase"/>
</dbReference>
<dbReference type="InterPro" id="IPR033756">
    <property type="entry name" value="YlxH/NBP35"/>
</dbReference>
<feature type="binding site" evidence="8">
    <location>
        <begin position="110"/>
        <end position="117"/>
    </location>
    <ligand>
        <name>ATP</name>
        <dbReference type="ChEBI" id="CHEBI:30616"/>
    </ligand>
</feature>